<accession>A0ABV7YHN8</accession>
<reference evidence="3" key="1">
    <citation type="journal article" date="2019" name="Int. J. Syst. Evol. Microbiol.">
        <title>The Global Catalogue of Microorganisms (GCM) 10K type strain sequencing project: providing services to taxonomists for standard genome sequencing and annotation.</title>
        <authorList>
            <consortium name="The Broad Institute Genomics Platform"/>
            <consortium name="The Broad Institute Genome Sequencing Center for Infectious Disease"/>
            <person name="Wu L."/>
            <person name="Ma J."/>
        </authorList>
    </citation>
    <scope>NUCLEOTIDE SEQUENCE [LARGE SCALE GENOMIC DNA]</scope>
    <source>
        <strain evidence="3">CGMCC 4.7241</strain>
    </source>
</reference>
<feature type="transmembrane region" description="Helical" evidence="1">
    <location>
        <begin position="56"/>
        <end position="72"/>
    </location>
</feature>
<keyword evidence="1" id="KW-1133">Transmembrane helix</keyword>
<evidence type="ECO:0000313" key="2">
    <source>
        <dbReference type="EMBL" id="MFC3763569.1"/>
    </source>
</evidence>
<comment type="caution">
    <text evidence="2">The sequence shown here is derived from an EMBL/GenBank/DDBJ whole genome shotgun (WGS) entry which is preliminary data.</text>
</comment>
<gene>
    <name evidence="2" type="ORF">ACFOUW_22205</name>
</gene>
<evidence type="ECO:0000313" key="3">
    <source>
        <dbReference type="Proteomes" id="UP001595699"/>
    </source>
</evidence>
<dbReference type="Proteomes" id="UP001595699">
    <property type="component" value="Unassembled WGS sequence"/>
</dbReference>
<feature type="transmembrane region" description="Helical" evidence="1">
    <location>
        <begin position="139"/>
        <end position="161"/>
    </location>
</feature>
<keyword evidence="1" id="KW-0472">Membrane</keyword>
<feature type="transmembrane region" description="Helical" evidence="1">
    <location>
        <begin position="102"/>
        <end position="127"/>
    </location>
</feature>
<dbReference type="EMBL" id="JBHRZH010000019">
    <property type="protein sequence ID" value="MFC3763569.1"/>
    <property type="molecule type" value="Genomic_DNA"/>
</dbReference>
<dbReference type="RefSeq" id="WP_205115627.1">
    <property type="nucleotide sequence ID" value="NZ_JAFBCM010000001.1"/>
</dbReference>
<organism evidence="2 3">
    <name type="scientific">Tenggerimyces flavus</name>
    <dbReference type="NCBI Taxonomy" id="1708749"/>
    <lineage>
        <taxon>Bacteria</taxon>
        <taxon>Bacillati</taxon>
        <taxon>Actinomycetota</taxon>
        <taxon>Actinomycetes</taxon>
        <taxon>Propionibacteriales</taxon>
        <taxon>Nocardioidaceae</taxon>
        <taxon>Tenggerimyces</taxon>
    </lineage>
</organism>
<protein>
    <submittedName>
        <fullName evidence="2">Uncharacterized protein</fullName>
    </submittedName>
</protein>
<name>A0ABV7YHN8_9ACTN</name>
<evidence type="ECO:0000256" key="1">
    <source>
        <dbReference type="SAM" id="Phobius"/>
    </source>
</evidence>
<proteinExistence type="predicted"/>
<keyword evidence="1" id="KW-0812">Transmembrane</keyword>
<sequence length="198" mass="20695">MSTLVGRQVARYWDALTTSVTQWLRVTPSSLVVRLVVLVAGLGALWVGVFDELSSGLGWAAMAVAAAAAVVFPASRYVLILELAAVLGWFVYTVGLSRPVTFGGLTLLAGTLYLHHVACALAAQVPYDAVVPWPVFGRWLLRAAAMIGATAVLAFVVVGLAPRAPAATSVLVPVLGFVLIGALLAGFVLLYKRKGPPA</sequence>
<feature type="transmembrane region" description="Helical" evidence="1">
    <location>
        <begin position="167"/>
        <end position="191"/>
    </location>
</feature>
<feature type="transmembrane region" description="Helical" evidence="1">
    <location>
        <begin position="31"/>
        <end position="50"/>
    </location>
</feature>
<keyword evidence="3" id="KW-1185">Reference proteome</keyword>